<gene>
    <name evidence="3" type="ORF">HDU87_005995</name>
</gene>
<feature type="domain" description="DUF6787" evidence="2">
    <location>
        <begin position="39"/>
        <end position="116"/>
    </location>
</feature>
<evidence type="ECO:0000259" key="2">
    <source>
        <dbReference type="Pfam" id="PF20584"/>
    </source>
</evidence>
<dbReference type="InterPro" id="IPR046714">
    <property type="entry name" value="DUF6787"/>
</dbReference>
<name>A0AAD5XT91_9FUNG</name>
<comment type="caution">
    <text evidence="3">The sequence shown here is derived from an EMBL/GenBank/DDBJ whole genome shotgun (WGS) entry which is preliminary data.</text>
</comment>
<sequence>MPTVSASSSASKAAQLLASAPTPTIHPRFSRGWWQDWSVVFVVFAITGSTTVRIVKPLLSNLFGIEGTFMEGPWLYRLAYLSTTLPLYSMILITVGTIFGRGAYFRAVAKRMWGRFLPASMKKIKL</sequence>
<accession>A0AAD5XT91</accession>
<dbReference type="EMBL" id="JADGJQ010000005">
    <property type="protein sequence ID" value="KAJ3183879.1"/>
    <property type="molecule type" value="Genomic_DNA"/>
</dbReference>
<dbReference type="Proteomes" id="UP001212152">
    <property type="component" value="Unassembled WGS sequence"/>
</dbReference>
<keyword evidence="4" id="KW-1185">Reference proteome</keyword>
<evidence type="ECO:0000313" key="3">
    <source>
        <dbReference type="EMBL" id="KAJ3183879.1"/>
    </source>
</evidence>
<proteinExistence type="predicted"/>
<keyword evidence="1" id="KW-0812">Transmembrane</keyword>
<keyword evidence="1" id="KW-1133">Transmembrane helix</keyword>
<organism evidence="3 4">
    <name type="scientific">Geranomyces variabilis</name>
    <dbReference type="NCBI Taxonomy" id="109894"/>
    <lineage>
        <taxon>Eukaryota</taxon>
        <taxon>Fungi</taxon>
        <taxon>Fungi incertae sedis</taxon>
        <taxon>Chytridiomycota</taxon>
        <taxon>Chytridiomycota incertae sedis</taxon>
        <taxon>Chytridiomycetes</taxon>
        <taxon>Spizellomycetales</taxon>
        <taxon>Powellomycetaceae</taxon>
        <taxon>Geranomyces</taxon>
    </lineage>
</organism>
<dbReference type="Pfam" id="PF20584">
    <property type="entry name" value="DUF6787"/>
    <property type="match status" value="1"/>
</dbReference>
<evidence type="ECO:0000256" key="1">
    <source>
        <dbReference type="SAM" id="Phobius"/>
    </source>
</evidence>
<reference evidence="3" key="1">
    <citation type="submission" date="2020-05" db="EMBL/GenBank/DDBJ databases">
        <title>Phylogenomic resolution of chytrid fungi.</title>
        <authorList>
            <person name="Stajich J.E."/>
            <person name="Amses K."/>
            <person name="Simmons R."/>
            <person name="Seto K."/>
            <person name="Myers J."/>
            <person name="Bonds A."/>
            <person name="Quandt C.A."/>
            <person name="Barry K."/>
            <person name="Liu P."/>
            <person name="Grigoriev I."/>
            <person name="Longcore J.E."/>
            <person name="James T.Y."/>
        </authorList>
    </citation>
    <scope>NUCLEOTIDE SEQUENCE</scope>
    <source>
        <strain evidence="3">JEL0379</strain>
    </source>
</reference>
<dbReference type="AlphaFoldDB" id="A0AAD5XT91"/>
<protein>
    <recommendedName>
        <fullName evidence="2">DUF6787 domain-containing protein</fullName>
    </recommendedName>
</protein>
<feature type="transmembrane region" description="Helical" evidence="1">
    <location>
        <begin position="75"/>
        <end position="100"/>
    </location>
</feature>
<evidence type="ECO:0000313" key="4">
    <source>
        <dbReference type="Proteomes" id="UP001212152"/>
    </source>
</evidence>
<feature type="transmembrane region" description="Helical" evidence="1">
    <location>
        <begin position="37"/>
        <end position="55"/>
    </location>
</feature>
<keyword evidence="1" id="KW-0472">Membrane</keyword>